<protein>
    <submittedName>
        <fullName evidence="1">Uncharacterized protein</fullName>
    </submittedName>
</protein>
<name>A0A061QTW2_9CHLO</name>
<dbReference type="AlphaFoldDB" id="A0A061QTW2"/>
<reference evidence="1" key="1">
    <citation type="submission" date="2014-05" db="EMBL/GenBank/DDBJ databases">
        <title>The transcriptome of the halophilic microalga Tetraselmis sp. GSL018 isolated from the Great Salt Lake, Utah.</title>
        <authorList>
            <person name="Jinkerson R.E."/>
            <person name="D'Adamo S."/>
            <person name="Posewitz M.C."/>
        </authorList>
    </citation>
    <scope>NUCLEOTIDE SEQUENCE</scope>
    <source>
        <strain evidence="1">GSL018</strain>
    </source>
</reference>
<proteinExistence type="predicted"/>
<organism evidence="1">
    <name type="scientific">Tetraselmis sp. GSL018</name>
    <dbReference type="NCBI Taxonomy" id="582737"/>
    <lineage>
        <taxon>Eukaryota</taxon>
        <taxon>Viridiplantae</taxon>
        <taxon>Chlorophyta</taxon>
        <taxon>core chlorophytes</taxon>
        <taxon>Chlorodendrophyceae</taxon>
        <taxon>Chlorodendrales</taxon>
        <taxon>Chlorodendraceae</taxon>
        <taxon>Tetraselmis</taxon>
    </lineage>
</organism>
<feature type="non-terminal residue" evidence="1">
    <location>
        <position position="1"/>
    </location>
</feature>
<gene>
    <name evidence="1" type="ORF">TSPGSL018_21451</name>
</gene>
<accession>A0A061QTW2</accession>
<sequence>VQVAFRLVKTDQRIYQLLAKTGSLSVICNGTLLYWDSE</sequence>
<evidence type="ECO:0000313" key="1">
    <source>
        <dbReference type="EMBL" id="JAC63113.1"/>
    </source>
</evidence>
<dbReference type="EMBL" id="GBEZ01023803">
    <property type="protein sequence ID" value="JAC63113.1"/>
    <property type="molecule type" value="Transcribed_RNA"/>
</dbReference>